<comment type="subcellular location">
    <subcellularLocation>
        <location evidence="1">Nucleus</location>
    </subcellularLocation>
</comment>
<protein>
    <recommendedName>
        <fullName evidence="6">BHLH domain-containing protein</fullName>
    </recommendedName>
</protein>
<keyword evidence="4" id="KW-0804">Transcription</keyword>
<dbReference type="InterPro" id="IPR011598">
    <property type="entry name" value="bHLH_dom"/>
</dbReference>
<sequence length="258" mass="28834">MSMIYSSLYNSNPSSEAFIQDGLTSTHSLVFESEKGELVKYPKETERVGKNEISEAKALAALKNHSEAERRRRERINGHFETLRGLVPSTEKMDKATLLAEVINQVKELKKNAMESSKGLTIPKDSNEVKVEPYDDEGEGDGSMSYKASICCDYTPDMLSDLRQTLDALKLKLMRTEISTLGKRMKNVFIFKCCKGDITNIEACQALQISVQQALSSVVDKASSSLEYLPRTSHPNKRRRLCSIETSTNSCNHESCSC</sequence>
<proteinExistence type="predicted"/>
<dbReference type="GO" id="GO:0046983">
    <property type="term" value="F:protein dimerization activity"/>
    <property type="evidence" value="ECO:0007669"/>
    <property type="project" value="InterPro"/>
</dbReference>
<dbReference type="SMART" id="SM00353">
    <property type="entry name" value="HLH"/>
    <property type="match status" value="1"/>
</dbReference>
<dbReference type="InterPro" id="IPR036638">
    <property type="entry name" value="HLH_DNA-bd_sf"/>
</dbReference>
<keyword evidence="3" id="KW-0238">DNA-binding</keyword>
<evidence type="ECO:0000256" key="5">
    <source>
        <dbReference type="ARBA" id="ARBA00023242"/>
    </source>
</evidence>
<evidence type="ECO:0000256" key="1">
    <source>
        <dbReference type="ARBA" id="ARBA00004123"/>
    </source>
</evidence>
<dbReference type="PANTHER" id="PTHR45844">
    <property type="entry name" value="TRANSCRIPTION FACTOR BHLH30"/>
    <property type="match status" value="1"/>
</dbReference>
<dbReference type="STRING" id="3871.A0A1J7H5Y1"/>
<dbReference type="GO" id="GO:0003700">
    <property type="term" value="F:DNA-binding transcription factor activity"/>
    <property type="evidence" value="ECO:0007669"/>
    <property type="project" value="InterPro"/>
</dbReference>
<evidence type="ECO:0000313" key="8">
    <source>
        <dbReference type="Proteomes" id="UP000188354"/>
    </source>
</evidence>
<accession>A0A1J7H5Y1</accession>
<feature type="domain" description="BHLH" evidence="6">
    <location>
        <begin position="60"/>
        <end position="109"/>
    </location>
</feature>
<evidence type="ECO:0000256" key="4">
    <source>
        <dbReference type="ARBA" id="ARBA00023163"/>
    </source>
</evidence>
<dbReference type="PANTHER" id="PTHR45844:SF9">
    <property type="entry name" value="OS09G0463900 PROTEIN"/>
    <property type="match status" value="1"/>
</dbReference>
<gene>
    <name evidence="7" type="ORF">TanjilG_00169</name>
</gene>
<dbReference type="GO" id="GO:0003677">
    <property type="term" value="F:DNA binding"/>
    <property type="evidence" value="ECO:0007669"/>
    <property type="project" value="UniProtKB-KW"/>
</dbReference>
<dbReference type="OMA" id="CNDEANG"/>
<keyword evidence="8" id="KW-1185">Reference proteome</keyword>
<organism evidence="7 8">
    <name type="scientific">Lupinus angustifolius</name>
    <name type="common">Narrow-leaved blue lupine</name>
    <dbReference type="NCBI Taxonomy" id="3871"/>
    <lineage>
        <taxon>Eukaryota</taxon>
        <taxon>Viridiplantae</taxon>
        <taxon>Streptophyta</taxon>
        <taxon>Embryophyta</taxon>
        <taxon>Tracheophyta</taxon>
        <taxon>Spermatophyta</taxon>
        <taxon>Magnoliopsida</taxon>
        <taxon>eudicotyledons</taxon>
        <taxon>Gunneridae</taxon>
        <taxon>Pentapetalae</taxon>
        <taxon>rosids</taxon>
        <taxon>fabids</taxon>
        <taxon>Fabales</taxon>
        <taxon>Fabaceae</taxon>
        <taxon>Papilionoideae</taxon>
        <taxon>50 kb inversion clade</taxon>
        <taxon>genistoids sensu lato</taxon>
        <taxon>core genistoids</taxon>
        <taxon>Genisteae</taxon>
        <taxon>Lupinus</taxon>
    </lineage>
</organism>
<dbReference type="EMBL" id="CM007375">
    <property type="protein sequence ID" value="OIV97140.1"/>
    <property type="molecule type" value="Genomic_DNA"/>
</dbReference>
<dbReference type="OrthoDB" id="71302at2759"/>
<dbReference type="GO" id="GO:0005634">
    <property type="term" value="C:nucleus"/>
    <property type="evidence" value="ECO:0007669"/>
    <property type="project" value="UniProtKB-SubCell"/>
</dbReference>
<dbReference type="InterPro" id="IPR045847">
    <property type="entry name" value="AIG1-like"/>
</dbReference>
<evidence type="ECO:0000256" key="3">
    <source>
        <dbReference type="ARBA" id="ARBA00023125"/>
    </source>
</evidence>
<keyword evidence="5" id="KW-0539">Nucleus</keyword>
<evidence type="ECO:0000313" key="7">
    <source>
        <dbReference type="EMBL" id="OIV97140.1"/>
    </source>
</evidence>
<dbReference type="Gene3D" id="4.10.280.10">
    <property type="entry name" value="Helix-loop-helix DNA-binding domain"/>
    <property type="match status" value="1"/>
</dbReference>
<dbReference type="Pfam" id="PF00010">
    <property type="entry name" value="HLH"/>
    <property type="match status" value="1"/>
</dbReference>
<dbReference type="KEGG" id="lang:109327536"/>
<dbReference type="PROSITE" id="PS50888">
    <property type="entry name" value="BHLH"/>
    <property type="match status" value="1"/>
</dbReference>
<dbReference type="AlphaFoldDB" id="A0A1J7H5Y1"/>
<evidence type="ECO:0000259" key="6">
    <source>
        <dbReference type="PROSITE" id="PS50888"/>
    </source>
</evidence>
<dbReference type="Proteomes" id="UP000188354">
    <property type="component" value="Chromosome LG15"/>
</dbReference>
<name>A0A1J7H5Y1_LUPAN</name>
<dbReference type="SUPFAM" id="SSF47459">
    <property type="entry name" value="HLH, helix-loop-helix DNA-binding domain"/>
    <property type="match status" value="1"/>
</dbReference>
<dbReference type="Gramene" id="OIV97140">
    <property type="protein sequence ID" value="OIV97140"/>
    <property type="gene ID" value="TanjilG_00169"/>
</dbReference>
<evidence type="ECO:0000256" key="2">
    <source>
        <dbReference type="ARBA" id="ARBA00023015"/>
    </source>
</evidence>
<reference evidence="7 8" key="1">
    <citation type="journal article" date="2017" name="Plant Biotechnol. J.">
        <title>A comprehensive draft genome sequence for lupin (Lupinus angustifolius), an emerging health food: insights into plant-microbe interactions and legume evolution.</title>
        <authorList>
            <person name="Hane J.K."/>
            <person name="Ming Y."/>
            <person name="Kamphuis L.G."/>
            <person name="Nelson M.N."/>
            <person name="Garg G."/>
            <person name="Atkins C.A."/>
            <person name="Bayer P.E."/>
            <person name="Bravo A."/>
            <person name="Bringans S."/>
            <person name="Cannon S."/>
            <person name="Edwards D."/>
            <person name="Foley R."/>
            <person name="Gao L.L."/>
            <person name="Harrison M.J."/>
            <person name="Huang W."/>
            <person name="Hurgobin B."/>
            <person name="Li S."/>
            <person name="Liu C.W."/>
            <person name="McGrath A."/>
            <person name="Morahan G."/>
            <person name="Murray J."/>
            <person name="Weller J."/>
            <person name="Jian J."/>
            <person name="Singh K.B."/>
        </authorList>
    </citation>
    <scope>NUCLEOTIDE SEQUENCE [LARGE SCALE GENOMIC DNA]</scope>
    <source>
        <strain evidence="8">cv. Tanjil</strain>
        <tissue evidence="7">Whole plant</tissue>
    </source>
</reference>
<keyword evidence="2" id="KW-0805">Transcription regulation</keyword>